<accession>A0A645GCK8</accession>
<reference evidence="1" key="1">
    <citation type="submission" date="2019-08" db="EMBL/GenBank/DDBJ databases">
        <authorList>
            <person name="Kucharzyk K."/>
            <person name="Murdoch R.W."/>
            <person name="Higgins S."/>
            <person name="Loffler F."/>
        </authorList>
    </citation>
    <scope>NUCLEOTIDE SEQUENCE</scope>
</reference>
<name>A0A645GCK8_9ZZZZ</name>
<protein>
    <submittedName>
        <fullName evidence="1">Uncharacterized protein</fullName>
    </submittedName>
</protein>
<comment type="caution">
    <text evidence="1">The sequence shown here is derived from an EMBL/GenBank/DDBJ whole genome shotgun (WGS) entry which is preliminary data.</text>
</comment>
<dbReference type="AlphaFoldDB" id="A0A645GCK8"/>
<organism evidence="1">
    <name type="scientific">bioreactor metagenome</name>
    <dbReference type="NCBI Taxonomy" id="1076179"/>
    <lineage>
        <taxon>unclassified sequences</taxon>
        <taxon>metagenomes</taxon>
        <taxon>ecological metagenomes</taxon>
    </lineage>
</organism>
<dbReference type="Gene3D" id="1.10.3090.10">
    <property type="entry name" value="cca-adding enzyme, domain 2"/>
    <property type="match status" value="1"/>
</dbReference>
<proteinExistence type="predicted"/>
<dbReference type="SUPFAM" id="SSF81891">
    <property type="entry name" value="Poly A polymerase C-terminal region-like"/>
    <property type="match status" value="1"/>
</dbReference>
<dbReference type="EMBL" id="VSSQ01073553">
    <property type="protein sequence ID" value="MPN24637.1"/>
    <property type="molecule type" value="Genomic_DNA"/>
</dbReference>
<gene>
    <name evidence="1" type="ORF">SDC9_172038</name>
</gene>
<sequence length="133" mass="15071">MQTLKFDTKTLKTAAVLIDWDNNEPCTEKYLAKKIAAKLGEETYELLLKLYIAEGRIDSDKAKEIFDEIIGNKECISIRDLKINGSKLKELGISDGKTIGAALNEMLDYAHKNPQNNSEKCLEKYAVEHFLDM</sequence>
<evidence type="ECO:0000313" key="1">
    <source>
        <dbReference type="EMBL" id="MPN24637.1"/>
    </source>
</evidence>